<keyword evidence="2" id="KW-1133">Transmembrane helix</keyword>
<keyword evidence="2" id="KW-0812">Transmembrane</keyword>
<evidence type="ECO:0000256" key="2">
    <source>
        <dbReference type="SAM" id="Phobius"/>
    </source>
</evidence>
<feature type="region of interest" description="Disordered" evidence="1">
    <location>
        <begin position="1"/>
        <end position="25"/>
    </location>
</feature>
<organism evidence="3">
    <name type="scientific">freshwater sediment metagenome</name>
    <dbReference type="NCBI Taxonomy" id="556182"/>
    <lineage>
        <taxon>unclassified sequences</taxon>
        <taxon>metagenomes</taxon>
        <taxon>ecological metagenomes</taxon>
    </lineage>
</organism>
<proteinExistence type="predicted"/>
<protein>
    <submittedName>
        <fullName evidence="3">Uncharacterized protein</fullName>
    </submittedName>
</protein>
<evidence type="ECO:0000313" key="3">
    <source>
        <dbReference type="EMBL" id="CAJ0859772.1"/>
    </source>
</evidence>
<accession>A0AA48R9E5</accession>
<dbReference type="AlphaFoldDB" id="A0AA48R9E5"/>
<keyword evidence="2" id="KW-0472">Membrane</keyword>
<sequence>MEEPLPKSESPQPNWLRRRAGSDRVSTVLSPEAIAGRAASEGPAKTAADQRMATLATALRRARIENAEHSAAVADLRAAEIVRLELLADAIAPVLAQAPEDCDLFDLAVSPGERPRLFIDCIGFVEMDRDRRTYRFLQDTRHARIVLCESAEIDEIVEAATNYVAHRLIEREKALAIDYASGGAAKVVREATAKKPAPASGKAFQAFLFLIELIGSVAFFSLLAVIVMWAYRTYFPG</sequence>
<evidence type="ECO:0000256" key="1">
    <source>
        <dbReference type="SAM" id="MobiDB-lite"/>
    </source>
</evidence>
<name>A0AA48R9E5_9ZZZZ</name>
<feature type="transmembrane region" description="Helical" evidence="2">
    <location>
        <begin position="204"/>
        <end position="231"/>
    </location>
</feature>
<reference evidence="3" key="1">
    <citation type="submission" date="2023-07" db="EMBL/GenBank/DDBJ databases">
        <authorList>
            <person name="Pelsma A.J. K."/>
        </authorList>
    </citation>
    <scope>NUCLEOTIDE SEQUENCE</scope>
</reference>
<gene>
    <name evidence="3" type="ORF">AMST5_01240</name>
</gene>
<dbReference type="EMBL" id="OY288114">
    <property type="protein sequence ID" value="CAJ0859772.1"/>
    <property type="molecule type" value="Genomic_DNA"/>
</dbReference>